<reference evidence="2 3" key="1">
    <citation type="journal article" date="2019" name="Sci. Rep.">
        <title>Orb-weaving spider Araneus ventricosus genome elucidates the spidroin gene catalogue.</title>
        <authorList>
            <person name="Kono N."/>
            <person name="Nakamura H."/>
            <person name="Ohtoshi R."/>
            <person name="Moran D.A.P."/>
            <person name="Shinohara A."/>
            <person name="Yoshida Y."/>
            <person name="Fujiwara M."/>
            <person name="Mori M."/>
            <person name="Tomita M."/>
            <person name="Arakawa K."/>
        </authorList>
    </citation>
    <scope>NUCLEOTIDE SEQUENCE [LARGE SCALE GENOMIC DNA]</scope>
</reference>
<keyword evidence="3" id="KW-1185">Reference proteome</keyword>
<dbReference type="Proteomes" id="UP000499080">
    <property type="component" value="Unassembled WGS sequence"/>
</dbReference>
<name>A0A4Y2PBU2_ARAVE</name>
<accession>A0A4Y2PBU2</accession>
<dbReference type="EMBL" id="BGPR01011073">
    <property type="protein sequence ID" value="GBN49448.1"/>
    <property type="molecule type" value="Genomic_DNA"/>
</dbReference>
<evidence type="ECO:0000313" key="2">
    <source>
        <dbReference type="EMBL" id="GBN49448.1"/>
    </source>
</evidence>
<comment type="caution">
    <text evidence="2">The sequence shown here is derived from an EMBL/GenBank/DDBJ whole genome shotgun (WGS) entry which is preliminary data.</text>
</comment>
<evidence type="ECO:0000313" key="3">
    <source>
        <dbReference type="Proteomes" id="UP000499080"/>
    </source>
</evidence>
<proteinExistence type="predicted"/>
<protein>
    <submittedName>
        <fullName evidence="2">Uncharacterized protein</fullName>
    </submittedName>
</protein>
<dbReference type="AlphaFoldDB" id="A0A4Y2PBU2"/>
<sequence length="96" mass="10617">MLVNQILAMYGGCPVLNCTKHPNTKNDDIHSEVDTSSCMEMDTTPAVNEQEQAAMPPGNGKADEDDFQMVSPHKAARTNSNKNRKCVCQTGRRKYT</sequence>
<feature type="region of interest" description="Disordered" evidence="1">
    <location>
        <begin position="72"/>
        <end position="96"/>
    </location>
</feature>
<organism evidence="2 3">
    <name type="scientific">Araneus ventricosus</name>
    <name type="common">Orbweaver spider</name>
    <name type="synonym">Epeira ventricosa</name>
    <dbReference type="NCBI Taxonomy" id="182803"/>
    <lineage>
        <taxon>Eukaryota</taxon>
        <taxon>Metazoa</taxon>
        <taxon>Ecdysozoa</taxon>
        <taxon>Arthropoda</taxon>
        <taxon>Chelicerata</taxon>
        <taxon>Arachnida</taxon>
        <taxon>Araneae</taxon>
        <taxon>Araneomorphae</taxon>
        <taxon>Entelegynae</taxon>
        <taxon>Araneoidea</taxon>
        <taxon>Araneidae</taxon>
        <taxon>Araneus</taxon>
    </lineage>
</organism>
<gene>
    <name evidence="2" type="ORF">AVEN_267006_1</name>
</gene>
<evidence type="ECO:0000256" key="1">
    <source>
        <dbReference type="SAM" id="MobiDB-lite"/>
    </source>
</evidence>